<gene>
    <name evidence="2" type="ORF">BH720_14790</name>
</gene>
<dbReference type="RefSeq" id="WP_069967984.1">
    <property type="nucleotide sequence ID" value="NZ_CM124774.1"/>
</dbReference>
<name>A0A1E5QIG6_9CYAN</name>
<comment type="caution">
    <text evidence="2">The sequence shown here is derived from an EMBL/GenBank/DDBJ whole genome shotgun (WGS) entry which is preliminary data.</text>
</comment>
<reference evidence="2" key="1">
    <citation type="submission" date="2016-09" db="EMBL/GenBank/DDBJ databases">
        <title>Draft genome of thermotolerant cyanobacterium Desertifilum sp. strain IPPAS B-1220.</title>
        <authorList>
            <person name="Sinetova M.A."/>
            <person name="Bolakhan K."/>
            <person name="Zayadan B.K."/>
            <person name="Mironov K.S."/>
            <person name="Ustinova V."/>
            <person name="Kupriyanova E.V."/>
            <person name="Sidorov R.A."/>
            <person name="Skrypnik A.N."/>
            <person name="Gogoleva N.E."/>
            <person name="Gogolev Y.V."/>
            <person name="Los D.A."/>
        </authorList>
    </citation>
    <scope>NUCLEOTIDE SEQUENCE [LARGE SCALE GENOMIC DNA]</scope>
    <source>
        <strain evidence="2">IPPAS B-1220</strain>
    </source>
</reference>
<dbReference type="STRING" id="1781255.BH720_14790"/>
<proteinExistence type="predicted"/>
<organism evidence="2">
    <name type="scientific">Desertifilum tharense IPPAS B-1220</name>
    <dbReference type="NCBI Taxonomy" id="1781255"/>
    <lineage>
        <taxon>Bacteria</taxon>
        <taxon>Bacillati</taxon>
        <taxon>Cyanobacteriota</taxon>
        <taxon>Cyanophyceae</taxon>
        <taxon>Desertifilales</taxon>
        <taxon>Desertifilaceae</taxon>
        <taxon>Desertifilum</taxon>
    </lineage>
</organism>
<feature type="region of interest" description="Disordered" evidence="1">
    <location>
        <begin position="167"/>
        <end position="194"/>
    </location>
</feature>
<protein>
    <submittedName>
        <fullName evidence="2">Uncharacterized protein</fullName>
    </submittedName>
</protein>
<dbReference type="EMBL" id="MJGC01000066">
    <property type="protein sequence ID" value="OEJ74486.1"/>
    <property type="molecule type" value="Genomic_DNA"/>
</dbReference>
<dbReference type="AlphaFoldDB" id="A0A1E5QIG6"/>
<evidence type="ECO:0000313" key="2">
    <source>
        <dbReference type="EMBL" id="OEJ74486.1"/>
    </source>
</evidence>
<accession>A0A1E5QIG6</accession>
<sequence length="194" mass="21699">MASETQVKQYLAYWFQLGKKVIVSHTNQALLPRPIFEGNGYSEAFEQCWQTITSPQSGDCFLDGTNETITELLKPEWELVVCSRCTLPIPSRMVGMPPESCPCSDLPSWPNNEVPLPRSAVDNQTQLSQIRDRLVFRLKTGQAEEETLPACPIGEIPLCGCPEAAVPDDANDSLPKEHRPTKPAQGYPNWDRVR</sequence>
<evidence type="ECO:0000256" key="1">
    <source>
        <dbReference type="SAM" id="MobiDB-lite"/>
    </source>
</evidence>